<evidence type="ECO:0000313" key="2">
    <source>
        <dbReference type="EMBL" id="AJF68945.1"/>
    </source>
</evidence>
<feature type="transmembrane region" description="Helical" evidence="1">
    <location>
        <begin position="12"/>
        <end position="30"/>
    </location>
</feature>
<dbReference type="Proteomes" id="UP000031774">
    <property type="component" value="Chromosome"/>
</dbReference>
<keyword evidence="1" id="KW-0812">Transmembrane</keyword>
<accession>A0A0B5I4A2</accession>
<organism evidence="2 3">
    <name type="scientific">Streptomyces vietnamensis</name>
    <dbReference type="NCBI Taxonomy" id="362257"/>
    <lineage>
        <taxon>Bacteria</taxon>
        <taxon>Bacillati</taxon>
        <taxon>Actinomycetota</taxon>
        <taxon>Actinomycetes</taxon>
        <taxon>Kitasatosporales</taxon>
        <taxon>Streptomycetaceae</taxon>
        <taxon>Streptomyces</taxon>
    </lineage>
</organism>
<protein>
    <submittedName>
        <fullName evidence="2">Uncharacterized protein</fullName>
    </submittedName>
</protein>
<evidence type="ECO:0000313" key="3">
    <source>
        <dbReference type="Proteomes" id="UP000031774"/>
    </source>
</evidence>
<keyword evidence="1" id="KW-1133">Transmembrane helix</keyword>
<name>A0A0B5I4A2_9ACTN</name>
<dbReference type="Pfam" id="PF19650">
    <property type="entry name" value="DUF6153"/>
    <property type="match status" value="1"/>
</dbReference>
<dbReference type="STRING" id="362257.SVTN_36165"/>
<reference evidence="2 3" key="1">
    <citation type="submission" date="2014-12" db="EMBL/GenBank/DDBJ databases">
        <title>Complete genome sequence of Streptomyces vietnamensis strain GIMV4.0001, a genetic manipulable producer of the benzoisochromanequinone antibiotic granaticin.</title>
        <authorList>
            <person name="Deng M.R."/>
            <person name="Guo J."/>
            <person name="Ma L.Y."/>
            <person name="Feng G.D."/>
            <person name="Mo C.Y."/>
            <person name="Zhu H.H."/>
        </authorList>
    </citation>
    <scope>NUCLEOTIDE SEQUENCE [LARGE SCALE GENOMIC DNA]</scope>
    <source>
        <strain evidence="3">GIMV4.0001</strain>
    </source>
</reference>
<dbReference type="InterPro" id="IPR046151">
    <property type="entry name" value="DUF6153"/>
</dbReference>
<dbReference type="AlphaFoldDB" id="A0A0B5I4A2"/>
<gene>
    <name evidence="2" type="ORF">SVTN_36165</name>
</gene>
<dbReference type="RefSeq" id="WP_041132867.1">
    <property type="nucleotide sequence ID" value="NZ_CP010407.1"/>
</dbReference>
<dbReference type="EMBL" id="CP010407">
    <property type="protein sequence ID" value="AJF68945.1"/>
    <property type="molecule type" value="Genomic_DNA"/>
</dbReference>
<dbReference type="HOGENOM" id="CLU_139809_0_0_11"/>
<proteinExistence type="predicted"/>
<sequence>MATRQETATWPGRCVLAVVLLFGIVFMHALGHSDEHRAVGVTAHTTAGSHASAPAVEQAAAADDHGASHPAPAHGAGVAALCLAVLGAGIGLLLLWRAARRRLPLGDVSRATERLAYALRAIPPPAPPGSLLARLSLLRI</sequence>
<dbReference type="KEGG" id="svt:SVTN_36165"/>
<keyword evidence="3" id="KW-1185">Reference proteome</keyword>
<keyword evidence="1" id="KW-0472">Membrane</keyword>
<feature type="transmembrane region" description="Helical" evidence="1">
    <location>
        <begin position="76"/>
        <end position="96"/>
    </location>
</feature>
<evidence type="ECO:0000256" key="1">
    <source>
        <dbReference type="SAM" id="Phobius"/>
    </source>
</evidence>